<dbReference type="GO" id="GO:0030267">
    <property type="term" value="F:glyoxylate reductase (NADPH) activity"/>
    <property type="evidence" value="ECO:0007669"/>
    <property type="project" value="TreeGrafter"/>
</dbReference>
<dbReference type="EMBL" id="JARJLG010000020">
    <property type="protein sequence ID" value="KAJ7771984.1"/>
    <property type="molecule type" value="Genomic_DNA"/>
</dbReference>
<keyword evidence="3" id="KW-0520">NAD</keyword>
<dbReference type="GO" id="GO:0005829">
    <property type="term" value="C:cytosol"/>
    <property type="evidence" value="ECO:0007669"/>
    <property type="project" value="TreeGrafter"/>
</dbReference>
<dbReference type="Pfam" id="PF02826">
    <property type="entry name" value="2-Hacid_dh_C"/>
    <property type="match status" value="1"/>
</dbReference>
<sequence length="356" mass="38732">MTDDRFILALSEPAFLPAFEYESFRTRYNIDSIPRIPPHGVSDRSSLARAISEAVATRAATGKSPYVAFVWFFDVSAMFSPFDETMLSPLTENGGCRFFSGGGAGYDDVGVEWMTNQGAYYCNTPTAITVPTANGALMLILAATRAISQCDMYTRAGKWRGDASVPGDFVPYGQDIEGLTLGIIGLGSIGKALSVRAQACGMKIIYYNRRPVPESEATGATYVSMDELLATSDVISVNCPLTPATRHLLGPAEFDKMKTGVFIVNTARGAIIDEEALVQALKSGKVARVGLDVFEREPIIHPGLLDPSLAYRVTLQPHTTGRTDRSFLNGERQILKSLEEFMRGEKPEYAVNDPKV</sequence>
<dbReference type="FunFam" id="3.40.50.720:FF:000203">
    <property type="entry name" value="D-3-phosphoglycerate dehydrogenase (SerA)"/>
    <property type="match status" value="1"/>
</dbReference>
<dbReference type="Pfam" id="PF00389">
    <property type="entry name" value="2-Hacid_dh"/>
    <property type="match status" value="1"/>
</dbReference>
<dbReference type="GO" id="GO:0051287">
    <property type="term" value="F:NAD binding"/>
    <property type="evidence" value="ECO:0007669"/>
    <property type="project" value="InterPro"/>
</dbReference>
<dbReference type="PANTHER" id="PTHR10996">
    <property type="entry name" value="2-HYDROXYACID DEHYDROGENASE-RELATED"/>
    <property type="match status" value="1"/>
</dbReference>
<evidence type="ECO:0000313" key="8">
    <source>
        <dbReference type="Proteomes" id="UP001215280"/>
    </source>
</evidence>
<reference evidence="7" key="1">
    <citation type="submission" date="2023-03" db="EMBL/GenBank/DDBJ databases">
        <title>Massive genome expansion in bonnet fungi (Mycena s.s.) driven by repeated elements and novel gene families across ecological guilds.</title>
        <authorList>
            <consortium name="Lawrence Berkeley National Laboratory"/>
            <person name="Harder C.B."/>
            <person name="Miyauchi S."/>
            <person name="Viragh M."/>
            <person name="Kuo A."/>
            <person name="Thoen E."/>
            <person name="Andreopoulos B."/>
            <person name="Lu D."/>
            <person name="Skrede I."/>
            <person name="Drula E."/>
            <person name="Henrissat B."/>
            <person name="Morin E."/>
            <person name="Kohler A."/>
            <person name="Barry K."/>
            <person name="LaButti K."/>
            <person name="Morin E."/>
            <person name="Salamov A."/>
            <person name="Lipzen A."/>
            <person name="Mereny Z."/>
            <person name="Hegedus B."/>
            <person name="Baldrian P."/>
            <person name="Stursova M."/>
            <person name="Weitz H."/>
            <person name="Taylor A."/>
            <person name="Grigoriev I.V."/>
            <person name="Nagy L.G."/>
            <person name="Martin F."/>
            <person name="Kauserud H."/>
        </authorList>
    </citation>
    <scope>NUCLEOTIDE SEQUENCE</scope>
    <source>
        <strain evidence="7">CBHHK188m</strain>
    </source>
</reference>
<dbReference type="PROSITE" id="PS00065">
    <property type="entry name" value="D_2_HYDROXYACID_DH_1"/>
    <property type="match status" value="1"/>
</dbReference>
<dbReference type="PROSITE" id="PS00670">
    <property type="entry name" value="D_2_HYDROXYACID_DH_2"/>
    <property type="match status" value="1"/>
</dbReference>
<protein>
    <submittedName>
        <fullName evidence="7">D-isomer specific 2-hydroxyacid dehydrogenase</fullName>
    </submittedName>
</protein>
<evidence type="ECO:0000259" key="5">
    <source>
        <dbReference type="Pfam" id="PF00389"/>
    </source>
</evidence>
<evidence type="ECO:0000256" key="4">
    <source>
        <dbReference type="RuleBase" id="RU003719"/>
    </source>
</evidence>
<proteinExistence type="inferred from homology"/>
<feature type="domain" description="D-isomer specific 2-hydroxyacid dehydrogenase NAD-binding" evidence="6">
    <location>
        <begin position="137"/>
        <end position="319"/>
    </location>
</feature>
<dbReference type="AlphaFoldDB" id="A0AAD7JUA3"/>
<dbReference type="SUPFAM" id="SSF51735">
    <property type="entry name" value="NAD(P)-binding Rossmann-fold domains"/>
    <property type="match status" value="1"/>
</dbReference>
<evidence type="ECO:0000256" key="1">
    <source>
        <dbReference type="ARBA" id="ARBA00005854"/>
    </source>
</evidence>
<dbReference type="Gene3D" id="3.40.50.720">
    <property type="entry name" value="NAD(P)-binding Rossmann-like Domain"/>
    <property type="match status" value="2"/>
</dbReference>
<comment type="caution">
    <text evidence="7">The sequence shown here is derived from an EMBL/GenBank/DDBJ whole genome shotgun (WGS) entry which is preliminary data.</text>
</comment>
<organism evidence="7 8">
    <name type="scientific">Mycena maculata</name>
    <dbReference type="NCBI Taxonomy" id="230809"/>
    <lineage>
        <taxon>Eukaryota</taxon>
        <taxon>Fungi</taxon>
        <taxon>Dikarya</taxon>
        <taxon>Basidiomycota</taxon>
        <taxon>Agaricomycotina</taxon>
        <taxon>Agaricomycetes</taxon>
        <taxon>Agaricomycetidae</taxon>
        <taxon>Agaricales</taxon>
        <taxon>Marasmiineae</taxon>
        <taxon>Mycenaceae</taxon>
        <taxon>Mycena</taxon>
    </lineage>
</organism>
<keyword evidence="8" id="KW-1185">Reference proteome</keyword>
<dbReference type="PROSITE" id="PS00671">
    <property type="entry name" value="D_2_HYDROXYACID_DH_3"/>
    <property type="match status" value="1"/>
</dbReference>
<dbReference type="InterPro" id="IPR036291">
    <property type="entry name" value="NAD(P)-bd_dom_sf"/>
</dbReference>
<dbReference type="GO" id="GO:0016618">
    <property type="term" value="F:hydroxypyruvate reductase [NAD(P)H] activity"/>
    <property type="evidence" value="ECO:0007669"/>
    <property type="project" value="TreeGrafter"/>
</dbReference>
<accession>A0AAD7JUA3</accession>
<dbReference type="SUPFAM" id="SSF52283">
    <property type="entry name" value="Formate/glycerate dehydrogenase catalytic domain-like"/>
    <property type="match status" value="1"/>
</dbReference>
<dbReference type="CDD" id="cd12168">
    <property type="entry name" value="Mand_dh_like"/>
    <property type="match status" value="1"/>
</dbReference>
<gene>
    <name evidence="7" type="ORF">DFH07DRAFT_803325</name>
</gene>
<evidence type="ECO:0000256" key="3">
    <source>
        <dbReference type="ARBA" id="ARBA00023027"/>
    </source>
</evidence>
<evidence type="ECO:0000256" key="2">
    <source>
        <dbReference type="ARBA" id="ARBA00023002"/>
    </source>
</evidence>
<dbReference type="PANTHER" id="PTHR10996:SF129">
    <property type="entry name" value="2-HYDROXYACID DEHYDROGENASE C1773.17C-RELATED"/>
    <property type="match status" value="1"/>
</dbReference>
<dbReference type="InterPro" id="IPR006139">
    <property type="entry name" value="D-isomer_2_OHA_DH_cat_dom"/>
</dbReference>
<comment type="similarity">
    <text evidence="1 4">Belongs to the D-isomer specific 2-hydroxyacid dehydrogenase family.</text>
</comment>
<name>A0AAD7JUA3_9AGAR</name>
<dbReference type="InterPro" id="IPR029753">
    <property type="entry name" value="D-isomer_DH_CS"/>
</dbReference>
<dbReference type="InterPro" id="IPR029752">
    <property type="entry name" value="D-isomer_DH_CS1"/>
</dbReference>
<dbReference type="InterPro" id="IPR006140">
    <property type="entry name" value="D-isomer_DH_NAD-bd"/>
</dbReference>
<keyword evidence="2 4" id="KW-0560">Oxidoreductase</keyword>
<evidence type="ECO:0000313" key="7">
    <source>
        <dbReference type="EMBL" id="KAJ7771984.1"/>
    </source>
</evidence>
<feature type="domain" description="D-isomer specific 2-hydroxyacid dehydrogenase catalytic" evidence="5">
    <location>
        <begin position="81"/>
        <end position="352"/>
    </location>
</feature>
<dbReference type="InterPro" id="IPR050223">
    <property type="entry name" value="D-isomer_2-hydroxyacid_DH"/>
</dbReference>
<dbReference type="Proteomes" id="UP001215280">
    <property type="component" value="Unassembled WGS sequence"/>
</dbReference>
<evidence type="ECO:0000259" key="6">
    <source>
        <dbReference type="Pfam" id="PF02826"/>
    </source>
</evidence>